<dbReference type="AlphaFoldDB" id="A0AAX1EFT8"/>
<gene>
    <name evidence="1" type="ORF">E3983_06260</name>
</gene>
<evidence type="ECO:0000313" key="2">
    <source>
        <dbReference type="Proteomes" id="UP000295517"/>
    </source>
</evidence>
<reference evidence="1 2" key="1">
    <citation type="submission" date="2019-03" db="EMBL/GenBank/DDBJ databases">
        <title>Diverse conjugative elements silence natural transformation in Legionella species.</title>
        <authorList>
            <person name="Durieux I."/>
            <person name="Ginevra C."/>
            <person name="Attaiech L."/>
            <person name="Picq K."/>
            <person name="Juan P.A."/>
            <person name="Jarraud S."/>
            <person name="Charpentier X."/>
        </authorList>
    </citation>
    <scope>NUCLEOTIDE SEQUENCE [LARGE SCALE GENOMIC DNA]</scope>
    <source>
        <strain evidence="1 2">HL-0427-4011</strain>
    </source>
</reference>
<proteinExistence type="predicted"/>
<dbReference type="EMBL" id="CP038254">
    <property type="protein sequence ID" value="QBR83988.1"/>
    <property type="molecule type" value="Genomic_DNA"/>
</dbReference>
<protein>
    <submittedName>
        <fullName evidence="1">Uncharacterized protein</fullName>
    </submittedName>
</protein>
<dbReference type="RefSeq" id="WP_135060277.1">
    <property type="nucleotide sequence ID" value="NZ_CP038254.1"/>
</dbReference>
<dbReference type="Gene3D" id="3.40.50.12240">
    <property type="match status" value="1"/>
</dbReference>
<accession>A0AAX1EFT8</accession>
<evidence type="ECO:0000313" key="1">
    <source>
        <dbReference type="EMBL" id="QBR83988.1"/>
    </source>
</evidence>
<name>A0AAX1EFT8_9GAMM</name>
<organism evidence="1 2">
    <name type="scientific">Legionella israelensis</name>
    <dbReference type="NCBI Taxonomy" id="454"/>
    <lineage>
        <taxon>Bacteria</taxon>
        <taxon>Pseudomonadati</taxon>
        <taxon>Pseudomonadota</taxon>
        <taxon>Gammaproteobacteria</taxon>
        <taxon>Legionellales</taxon>
        <taxon>Legionellaceae</taxon>
        <taxon>Legionella</taxon>
    </lineage>
</organism>
<dbReference type="Proteomes" id="UP000295517">
    <property type="component" value="Chromosome"/>
</dbReference>
<sequence>MSDVCTSLQSVERLGTIEQVNGLHYVASGPPQVFIGELCEITNHQHQPLMTAEVTGFNHGKVYLMPHSHRPVCMGYPVRAIGKALQIKVSSALLGRIVNAFCQPIDHQGLIKSGESVAIHRPPMSPLHRLPVSQESRYLMKDFGTSKSPKSTRQRAKCLGRERPVYGTFALNEQSVRLHQ</sequence>